<name>A0A3B7MXQ7_9BACT</name>
<dbReference type="Proteomes" id="UP000263900">
    <property type="component" value="Chromosome"/>
</dbReference>
<dbReference type="OrthoDB" id="1117699at2"/>
<evidence type="ECO:0000313" key="3">
    <source>
        <dbReference type="Proteomes" id="UP000263900"/>
    </source>
</evidence>
<dbReference type="AlphaFoldDB" id="A0A3B7MXQ7"/>
<evidence type="ECO:0008006" key="4">
    <source>
        <dbReference type="Google" id="ProtNLM"/>
    </source>
</evidence>
<keyword evidence="3" id="KW-1185">Reference proteome</keyword>
<evidence type="ECO:0000256" key="1">
    <source>
        <dbReference type="SAM" id="SignalP"/>
    </source>
</evidence>
<feature type="signal peptide" evidence="1">
    <location>
        <begin position="1"/>
        <end position="22"/>
    </location>
</feature>
<protein>
    <recommendedName>
        <fullName evidence="4">DUF4836 family protein</fullName>
    </recommendedName>
</protein>
<reference evidence="2 3" key="1">
    <citation type="submission" date="2018-09" db="EMBL/GenBank/DDBJ databases">
        <title>Genome sequencing of strain 6GH32-13.</title>
        <authorList>
            <person name="Weon H.-Y."/>
            <person name="Heo J."/>
            <person name="Kwon S.-W."/>
        </authorList>
    </citation>
    <scope>NUCLEOTIDE SEQUENCE [LARGE SCALE GENOMIC DNA]</scope>
    <source>
        <strain evidence="2 3">5GH32-13</strain>
    </source>
</reference>
<gene>
    <name evidence="2" type="ORF">D3H65_21885</name>
</gene>
<dbReference type="EMBL" id="CP032157">
    <property type="protein sequence ID" value="AXY76485.1"/>
    <property type="molecule type" value="Genomic_DNA"/>
</dbReference>
<accession>A0A3B7MXQ7</accession>
<evidence type="ECO:0000313" key="2">
    <source>
        <dbReference type="EMBL" id="AXY76485.1"/>
    </source>
</evidence>
<organism evidence="2 3">
    <name type="scientific">Paraflavitalea soli</name>
    <dbReference type="NCBI Taxonomy" id="2315862"/>
    <lineage>
        <taxon>Bacteria</taxon>
        <taxon>Pseudomonadati</taxon>
        <taxon>Bacteroidota</taxon>
        <taxon>Chitinophagia</taxon>
        <taxon>Chitinophagales</taxon>
        <taxon>Chitinophagaceae</taxon>
        <taxon>Paraflavitalea</taxon>
    </lineage>
</organism>
<keyword evidence="1" id="KW-0732">Signal</keyword>
<feature type="chain" id="PRO_5017805355" description="DUF4836 family protein" evidence="1">
    <location>
        <begin position="23"/>
        <end position="547"/>
    </location>
</feature>
<sequence length="547" mass="62071">MKWSYTLLFVVLCLFISSISYSQTVQYPEFSVSFYRYAQDQRYSDHKSIMYLPDLDASLANSLFPMKASRNPIKKGKENDGGQATNVDSFRMSIARELVKAGLVSPPDSVPDLAYVIIVNSFSSSLINAGSFGNNTYSLSGKARVAVVNGKKEVYTLKDIDISEQMQQDVGKLIKNSFTEDLANQQANMNYTLLFRVIQRLATRAEDTYMNSFKTRTITLPSVYRAQKKYPELVFFDSLNSRLVADLNKKSVTDYGAWIKPYETEITGFIGKEFPKGYDPKDIKVAGNYTLAFLYYLAYDTVKLRQSLDFLYENGTKFLGTRLEYSDRKPFQVEANAYYASLGAPKIRPDSTSGDITSVFGGTEKSNDGWLVLEKGDTLRGKHIIRKYNGTMIDLDGSNKIIFEYTNEKGKTVRKNFKFGDVKTLCFNQRVFESHKFKPNMAQAGALNMDLLRARDYMLEVIYTSGKIKVYKDTYGEEPTNAVLFARPGESELANQGKDWNKKKDEMMKEYFKDCPTVIATLDKTGYDLKSEKGYVKLADDYSTACK</sequence>
<proteinExistence type="predicted"/>
<dbReference type="RefSeq" id="WP_119052362.1">
    <property type="nucleotide sequence ID" value="NZ_CP032157.1"/>
</dbReference>
<dbReference type="KEGG" id="pseg:D3H65_21885"/>